<accession>A0A9D9I2Y2</accession>
<organism evidence="1 2">
    <name type="scientific">Candidatus Merdivivens pullistercoris</name>
    <dbReference type="NCBI Taxonomy" id="2840873"/>
    <lineage>
        <taxon>Bacteria</taxon>
        <taxon>Pseudomonadati</taxon>
        <taxon>Bacteroidota</taxon>
        <taxon>Bacteroidia</taxon>
        <taxon>Bacteroidales</taxon>
        <taxon>Muribaculaceae</taxon>
        <taxon>Muribaculaceae incertae sedis</taxon>
        <taxon>Candidatus Merdivivens</taxon>
    </lineage>
</organism>
<dbReference type="EMBL" id="JADIME010000016">
    <property type="protein sequence ID" value="MBO8464637.1"/>
    <property type="molecule type" value="Genomic_DNA"/>
</dbReference>
<dbReference type="GO" id="GO:0006508">
    <property type="term" value="P:proteolysis"/>
    <property type="evidence" value="ECO:0007669"/>
    <property type="project" value="InterPro"/>
</dbReference>
<proteinExistence type="predicted"/>
<gene>
    <name evidence="1" type="ORF">IAB93_01415</name>
</gene>
<dbReference type="Gene3D" id="3.90.70.50">
    <property type="entry name" value="Peptidase C10, streptopain"/>
    <property type="match status" value="1"/>
</dbReference>
<sequence>MQLRLDTIDWYYAGIPDFAVMINGYCPVKWGQEYPYNYYCPTEDGQNTLTGCVATAVAQLMCTYRYPDSYNGYEFDWQEMIDSKKIIEGTARFDGRTYFLGEPDAGMHQIARLMQQLGLPENLDMNYGKHGSGAYMKSILRTLENFGYAKGAIFLMNSLVKGQYLEKISSELKDGYYCFVSGAKKTWRKYSTPTPDRYSRIL</sequence>
<evidence type="ECO:0000313" key="1">
    <source>
        <dbReference type="EMBL" id="MBO8464637.1"/>
    </source>
</evidence>
<dbReference type="AlphaFoldDB" id="A0A9D9I2Y2"/>
<name>A0A9D9I2Y2_9BACT</name>
<dbReference type="InterPro" id="IPR000200">
    <property type="entry name" value="Peptidase_C10"/>
</dbReference>
<dbReference type="Proteomes" id="UP000823597">
    <property type="component" value="Unassembled WGS sequence"/>
</dbReference>
<protein>
    <submittedName>
        <fullName evidence="1">C10 family peptidase</fullName>
    </submittedName>
</protein>
<dbReference type="InterPro" id="IPR038765">
    <property type="entry name" value="Papain-like_cys_pep_sf"/>
</dbReference>
<evidence type="ECO:0000313" key="2">
    <source>
        <dbReference type="Proteomes" id="UP000823597"/>
    </source>
</evidence>
<dbReference type="InterPro" id="IPR044934">
    <property type="entry name" value="Streptopain_sf"/>
</dbReference>
<reference evidence="1" key="1">
    <citation type="submission" date="2020-10" db="EMBL/GenBank/DDBJ databases">
        <authorList>
            <person name="Gilroy R."/>
        </authorList>
    </citation>
    <scope>NUCLEOTIDE SEQUENCE</scope>
    <source>
        <strain evidence="1">10037</strain>
    </source>
</reference>
<comment type="caution">
    <text evidence="1">The sequence shown here is derived from an EMBL/GenBank/DDBJ whole genome shotgun (WGS) entry which is preliminary data.</text>
</comment>
<dbReference type="SUPFAM" id="SSF54001">
    <property type="entry name" value="Cysteine proteinases"/>
    <property type="match status" value="1"/>
</dbReference>
<dbReference type="GO" id="GO:0008234">
    <property type="term" value="F:cysteine-type peptidase activity"/>
    <property type="evidence" value="ECO:0007669"/>
    <property type="project" value="InterPro"/>
</dbReference>
<reference evidence="1" key="2">
    <citation type="journal article" date="2021" name="PeerJ">
        <title>Extensive microbial diversity within the chicken gut microbiome revealed by metagenomics and culture.</title>
        <authorList>
            <person name="Gilroy R."/>
            <person name="Ravi A."/>
            <person name="Getino M."/>
            <person name="Pursley I."/>
            <person name="Horton D.L."/>
            <person name="Alikhan N.F."/>
            <person name="Baker D."/>
            <person name="Gharbi K."/>
            <person name="Hall N."/>
            <person name="Watson M."/>
            <person name="Adriaenssens E.M."/>
            <person name="Foster-Nyarko E."/>
            <person name="Jarju S."/>
            <person name="Secka A."/>
            <person name="Antonio M."/>
            <person name="Oren A."/>
            <person name="Chaudhuri R.R."/>
            <person name="La Ragione R."/>
            <person name="Hildebrand F."/>
            <person name="Pallen M.J."/>
        </authorList>
    </citation>
    <scope>NUCLEOTIDE SEQUENCE</scope>
    <source>
        <strain evidence="1">10037</strain>
    </source>
</reference>
<dbReference type="Pfam" id="PF01640">
    <property type="entry name" value="Peptidase_C10"/>
    <property type="match status" value="1"/>
</dbReference>